<dbReference type="EC" id="3.1.4.52" evidence="2"/>
<comment type="caution">
    <text evidence="2">The sequence shown here is derived from an EMBL/GenBank/DDBJ whole genome shotgun (WGS) entry which is preliminary data.</text>
</comment>
<evidence type="ECO:0000313" key="3">
    <source>
        <dbReference type="Proteomes" id="UP000317977"/>
    </source>
</evidence>
<dbReference type="Proteomes" id="UP000317977">
    <property type="component" value="Unassembled WGS sequence"/>
</dbReference>
<proteinExistence type="predicted"/>
<dbReference type="Gene3D" id="1.10.3210.10">
    <property type="entry name" value="Hypothetical protein af1432"/>
    <property type="match status" value="1"/>
</dbReference>
<dbReference type="InterPro" id="IPR003607">
    <property type="entry name" value="HD/PDEase_dom"/>
</dbReference>
<dbReference type="SMART" id="SM00471">
    <property type="entry name" value="HDc"/>
    <property type="match status" value="1"/>
</dbReference>
<dbReference type="AlphaFoldDB" id="A0A5C6F648"/>
<dbReference type="InterPro" id="IPR006675">
    <property type="entry name" value="HDIG_dom"/>
</dbReference>
<dbReference type="PROSITE" id="PS51832">
    <property type="entry name" value="HD_GYP"/>
    <property type="match status" value="1"/>
</dbReference>
<reference evidence="2 3" key="1">
    <citation type="submission" date="2019-02" db="EMBL/GenBank/DDBJ databases">
        <title>Deep-cultivation of Planctomycetes and their phenomic and genomic characterization uncovers novel biology.</title>
        <authorList>
            <person name="Wiegand S."/>
            <person name="Jogler M."/>
            <person name="Boedeker C."/>
            <person name="Pinto D."/>
            <person name="Vollmers J."/>
            <person name="Rivas-Marin E."/>
            <person name="Kohn T."/>
            <person name="Peeters S.H."/>
            <person name="Heuer A."/>
            <person name="Rast P."/>
            <person name="Oberbeckmann S."/>
            <person name="Bunk B."/>
            <person name="Jeske O."/>
            <person name="Meyerdierks A."/>
            <person name="Storesund J.E."/>
            <person name="Kallscheuer N."/>
            <person name="Luecker S."/>
            <person name="Lage O.M."/>
            <person name="Pohl T."/>
            <person name="Merkel B.J."/>
            <person name="Hornburger P."/>
            <person name="Mueller R.-W."/>
            <person name="Bruemmer F."/>
            <person name="Labrenz M."/>
            <person name="Spormann A.M."/>
            <person name="Op Den Camp H."/>
            <person name="Overmann J."/>
            <person name="Amann R."/>
            <person name="Jetten M.S.M."/>
            <person name="Mascher T."/>
            <person name="Medema M.H."/>
            <person name="Devos D.P."/>
            <person name="Kaster A.-K."/>
            <person name="Ovreas L."/>
            <person name="Rohde M."/>
            <person name="Galperin M.Y."/>
            <person name="Jogler C."/>
        </authorList>
    </citation>
    <scope>NUCLEOTIDE SEQUENCE [LARGE SCALE GENOMIC DNA]</scope>
    <source>
        <strain evidence="2 3">Poly59</strain>
    </source>
</reference>
<evidence type="ECO:0000259" key="1">
    <source>
        <dbReference type="PROSITE" id="PS51832"/>
    </source>
</evidence>
<feature type="domain" description="HD-GYP" evidence="1">
    <location>
        <begin position="230"/>
        <end position="420"/>
    </location>
</feature>
<name>A0A5C6F648_9BACT</name>
<organism evidence="2 3">
    <name type="scientific">Rubripirellula reticaptiva</name>
    <dbReference type="NCBI Taxonomy" id="2528013"/>
    <lineage>
        <taxon>Bacteria</taxon>
        <taxon>Pseudomonadati</taxon>
        <taxon>Planctomycetota</taxon>
        <taxon>Planctomycetia</taxon>
        <taxon>Pirellulales</taxon>
        <taxon>Pirellulaceae</taxon>
        <taxon>Rubripirellula</taxon>
    </lineage>
</organism>
<dbReference type="InterPro" id="IPR037522">
    <property type="entry name" value="HD_GYP_dom"/>
</dbReference>
<accession>A0A5C6F648</accession>
<gene>
    <name evidence="2" type="primary">rpfG_2</name>
    <name evidence="2" type="ORF">Poly59_18460</name>
</gene>
<dbReference type="Pfam" id="PF13487">
    <property type="entry name" value="HD_5"/>
    <property type="match status" value="1"/>
</dbReference>
<dbReference type="CDD" id="cd00077">
    <property type="entry name" value="HDc"/>
    <property type="match status" value="1"/>
</dbReference>
<dbReference type="PANTHER" id="PTHR43155">
    <property type="entry name" value="CYCLIC DI-GMP PHOSPHODIESTERASE PA4108-RELATED"/>
    <property type="match status" value="1"/>
</dbReference>
<dbReference type="SUPFAM" id="SSF109604">
    <property type="entry name" value="HD-domain/PDEase-like"/>
    <property type="match status" value="1"/>
</dbReference>
<dbReference type="EMBL" id="SJPX01000002">
    <property type="protein sequence ID" value="TWU55546.1"/>
    <property type="molecule type" value="Genomic_DNA"/>
</dbReference>
<evidence type="ECO:0000313" key="2">
    <source>
        <dbReference type="EMBL" id="TWU55546.1"/>
    </source>
</evidence>
<dbReference type="NCBIfam" id="TIGR00277">
    <property type="entry name" value="HDIG"/>
    <property type="match status" value="1"/>
</dbReference>
<protein>
    <submittedName>
        <fullName evidence="2">Cyclic di-GMP phosphodiesterase response regulator RpfG</fullName>
        <ecNumber evidence="2">3.1.4.52</ecNumber>
    </submittedName>
</protein>
<dbReference type="GO" id="GO:0071111">
    <property type="term" value="F:cyclic-guanylate-specific phosphodiesterase activity"/>
    <property type="evidence" value="ECO:0007669"/>
    <property type="project" value="UniProtKB-EC"/>
</dbReference>
<keyword evidence="3" id="KW-1185">Reference proteome</keyword>
<dbReference type="PANTHER" id="PTHR43155:SF2">
    <property type="entry name" value="CYCLIC DI-GMP PHOSPHODIESTERASE PA4108"/>
    <property type="match status" value="1"/>
</dbReference>
<keyword evidence="2" id="KW-0378">Hydrolase</keyword>
<sequence length="420" mass="46791">MLAGKSAVSIRVAVVTRPEMRPSTLFPPDFDLTVPLPTLLRVKSTKVGAAVRVIRTIQVSRPGILRRGGNLDLATRRVTNCVLASIGYPTVPPHTTARQYREMFVTDLIPISVSTLLPTEVVGLDLFRQETESEHCKLYRAADYPLTLDDLSRLKHRGVTRLFINKASRSVYQSYLRKVATTSGPDAFPLTARVGALNEVVRDVLESAFKRDDVTETVNAAEKLGSLATELITQDEFTVSDLFQVLHHDYATFTHSANVAFYSGLLANELGYSKEDVEKITTGGLLHDLGKLEIGEHILCKPGKLNDDEFRIIRLHPTLGFKKLAHRDDLNEGQLMMAYQHHERLDGKGYPVGCVSDDIHPWAKICAVVDVFEALTSQRPYRTPMTRSKAIALLQRDSGTHFDSEVLACWKSIIQRNLAS</sequence>